<sequence>MSSAANTHRLLPGCTFAHLSKRLAATVLLACVTVSAAYATPQTTSASQPNPSSQTGDEPGPTAKVADARSWLQKLAQMVATQNFHVAFVQARAGQETIPWLWRHGVMADGTVMEQLNLQNGPGQEQIRVGQVVSVFEPDVPPYSVRSGAIHGPIPAMLLNQPARLEQAYKFVTVGRARISGRTAQQLRIISRDNTRFSYQLWLDETTGMLLKLDTVDLQGNVLEQIQVTSFEVTDKPHDYFSKVNQSSLPQPMAGRRGQSQQHNWQVGFLPKGMVEVSQNVRRLALTGQAVEHKLFSDGLVDVSVYVQSAKQAIGSDLALRHDLNTFLTFTSGAAQVTVVGEIPLKTANAMAQSLTLSKENQ</sequence>
<evidence type="ECO:0000313" key="9">
    <source>
        <dbReference type="EMBL" id="QPG06518.1"/>
    </source>
</evidence>
<dbReference type="GO" id="GO:0045152">
    <property type="term" value="F:antisigma factor binding"/>
    <property type="evidence" value="ECO:0007669"/>
    <property type="project" value="TreeGrafter"/>
</dbReference>
<keyword evidence="10" id="KW-1185">Reference proteome</keyword>
<dbReference type="InterPro" id="IPR033434">
    <property type="entry name" value="MucB/RseB_N"/>
</dbReference>
<dbReference type="PANTHER" id="PTHR38782">
    <property type="match status" value="1"/>
</dbReference>
<dbReference type="RefSeq" id="WP_195811594.1">
    <property type="nucleotide sequence ID" value="NZ_CP064795.1"/>
</dbReference>
<reference evidence="9 10" key="1">
    <citation type="submission" date="2020-11" db="EMBL/GenBank/DDBJ databases">
        <title>Complete genome sequence for Salinimonas sp. strain G2-b.</title>
        <authorList>
            <person name="Park S.-J."/>
        </authorList>
    </citation>
    <scope>NUCLEOTIDE SEQUENCE [LARGE SCALE GENOMIC DNA]</scope>
    <source>
        <strain evidence="9 10">G2-b</strain>
    </source>
</reference>
<protein>
    <submittedName>
        <fullName evidence="9">MucB/RseB C-terminal domain-containing protein</fullName>
    </submittedName>
</protein>
<dbReference type="PIRSF" id="PIRSF005427">
    <property type="entry name" value="RseB"/>
    <property type="match status" value="1"/>
</dbReference>
<feature type="domain" description="MucB/RseB N-terminal" evidence="7">
    <location>
        <begin position="67"/>
        <end position="252"/>
    </location>
</feature>
<evidence type="ECO:0000256" key="5">
    <source>
        <dbReference type="SAM" id="MobiDB-lite"/>
    </source>
</evidence>
<feature type="signal peptide" evidence="6">
    <location>
        <begin position="1"/>
        <end position="39"/>
    </location>
</feature>
<dbReference type="PANTHER" id="PTHR38782:SF1">
    <property type="entry name" value="SIGMA-E FACTOR REGULATORY PROTEIN RSEB"/>
    <property type="match status" value="1"/>
</dbReference>
<dbReference type="AlphaFoldDB" id="A0A7S9DZ02"/>
<evidence type="ECO:0000256" key="6">
    <source>
        <dbReference type="SAM" id="SignalP"/>
    </source>
</evidence>
<dbReference type="Pfam" id="PF03888">
    <property type="entry name" value="MucB_RseB"/>
    <property type="match status" value="1"/>
</dbReference>
<dbReference type="InterPro" id="IPR038484">
    <property type="entry name" value="MucB/RseB_C_sf"/>
</dbReference>
<dbReference type="KEGG" id="smaa:IT774_04925"/>
<dbReference type="Pfam" id="PF17188">
    <property type="entry name" value="MucB_RseB_C"/>
    <property type="match status" value="1"/>
</dbReference>
<dbReference type="GO" id="GO:0030288">
    <property type="term" value="C:outer membrane-bounded periplasmic space"/>
    <property type="evidence" value="ECO:0007669"/>
    <property type="project" value="TreeGrafter"/>
</dbReference>
<dbReference type="InterPro" id="IPR005588">
    <property type="entry name" value="MucB_RseB"/>
</dbReference>
<evidence type="ECO:0000256" key="1">
    <source>
        <dbReference type="ARBA" id="ARBA00004418"/>
    </source>
</evidence>
<evidence type="ECO:0000259" key="8">
    <source>
        <dbReference type="Pfam" id="PF17188"/>
    </source>
</evidence>
<dbReference type="InterPro" id="IPR033436">
    <property type="entry name" value="MucB/RseB_C"/>
</dbReference>
<keyword evidence="3 6" id="KW-0732">Signal</keyword>
<feature type="compositionally biased region" description="Polar residues" evidence="5">
    <location>
        <begin position="41"/>
        <end position="56"/>
    </location>
</feature>
<evidence type="ECO:0000256" key="2">
    <source>
        <dbReference type="ARBA" id="ARBA00008150"/>
    </source>
</evidence>
<dbReference type="Proteomes" id="UP000595095">
    <property type="component" value="Chromosome"/>
</dbReference>
<dbReference type="CDD" id="cd16327">
    <property type="entry name" value="RseB"/>
    <property type="match status" value="1"/>
</dbReference>
<gene>
    <name evidence="9" type="ORF">IT774_04925</name>
</gene>
<comment type="subcellular location">
    <subcellularLocation>
        <location evidence="1">Periplasm</location>
    </subcellularLocation>
</comment>
<dbReference type="Gene3D" id="2.50.20.10">
    <property type="entry name" value="Lipoprotein localisation LolA/LolB/LppX"/>
    <property type="match status" value="1"/>
</dbReference>
<feature type="region of interest" description="Disordered" evidence="5">
    <location>
        <begin position="41"/>
        <end position="65"/>
    </location>
</feature>
<evidence type="ECO:0000256" key="4">
    <source>
        <dbReference type="ARBA" id="ARBA00022764"/>
    </source>
</evidence>
<proteinExistence type="inferred from homology"/>
<evidence type="ECO:0000259" key="7">
    <source>
        <dbReference type="Pfam" id="PF03888"/>
    </source>
</evidence>
<comment type="similarity">
    <text evidence="2">Belongs to the RseB family.</text>
</comment>
<dbReference type="EMBL" id="CP064795">
    <property type="protein sequence ID" value="QPG06518.1"/>
    <property type="molecule type" value="Genomic_DNA"/>
</dbReference>
<dbReference type="GO" id="GO:0032885">
    <property type="term" value="P:regulation of polysaccharide biosynthetic process"/>
    <property type="evidence" value="ECO:0007669"/>
    <property type="project" value="TreeGrafter"/>
</dbReference>
<organism evidence="9 10">
    <name type="scientific">Salinimonas marina</name>
    <dbReference type="NCBI Taxonomy" id="2785918"/>
    <lineage>
        <taxon>Bacteria</taxon>
        <taxon>Pseudomonadati</taxon>
        <taxon>Pseudomonadota</taxon>
        <taxon>Gammaproteobacteria</taxon>
        <taxon>Alteromonadales</taxon>
        <taxon>Alteromonadaceae</taxon>
        <taxon>Alteromonas/Salinimonas group</taxon>
        <taxon>Salinimonas</taxon>
    </lineage>
</organism>
<accession>A0A7S9DZ02</accession>
<evidence type="ECO:0000313" key="10">
    <source>
        <dbReference type="Proteomes" id="UP000595095"/>
    </source>
</evidence>
<name>A0A7S9DZ02_9ALTE</name>
<dbReference type="Gene3D" id="3.30.200.100">
    <property type="entry name" value="MucB/RseB, C-terminal domain"/>
    <property type="match status" value="1"/>
</dbReference>
<feature type="chain" id="PRO_5032668633" evidence="6">
    <location>
        <begin position="40"/>
        <end position="362"/>
    </location>
</feature>
<evidence type="ECO:0000256" key="3">
    <source>
        <dbReference type="ARBA" id="ARBA00022729"/>
    </source>
</evidence>
<keyword evidence="4" id="KW-0574">Periplasm</keyword>
<feature type="domain" description="MucB/RseB C-terminal" evidence="8">
    <location>
        <begin position="260"/>
        <end position="355"/>
    </location>
</feature>